<gene>
    <name evidence="2" type="ORF">V565_162960</name>
</gene>
<evidence type="ECO:0000256" key="1">
    <source>
        <dbReference type="SAM" id="MobiDB-lite"/>
    </source>
</evidence>
<dbReference type="STRING" id="1423351.A0A074RJL6"/>
<dbReference type="Pfam" id="PF18759">
    <property type="entry name" value="Plavaka"/>
    <property type="match status" value="1"/>
</dbReference>
<dbReference type="EMBL" id="AZST01000799">
    <property type="protein sequence ID" value="KEP47241.1"/>
    <property type="molecule type" value="Genomic_DNA"/>
</dbReference>
<dbReference type="InterPro" id="IPR041078">
    <property type="entry name" value="Plavaka"/>
</dbReference>
<accession>A0A074RJL6</accession>
<feature type="compositionally biased region" description="Pro residues" evidence="1">
    <location>
        <begin position="1189"/>
        <end position="1204"/>
    </location>
</feature>
<proteinExistence type="predicted"/>
<reference evidence="2 3" key="1">
    <citation type="submission" date="2013-12" db="EMBL/GenBank/DDBJ databases">
        <authorList>
            <person name="Cubeta M."/>
            <person name="Pakala S."/>
            <person name="Fedorova N."/>
            <person name="Thomas E."/>
            <person name="Dean R."/>
            <person name="Jabaji S."/>
            <person name="Neate S."/>
            <person name="Toda T."/>
            <person name="Tavantzis S."/>
            <person name="Vilgalys R."/>
            <person name="Bharathan N."/>
            <person name="Pakala S."/>
            <person name="Losada L.S."/>
            <person name="Zafar N."/>
            <person name="Nierman W."/>
        </authorList>
    </citation>
    <scope>NUCLEOTIDE SEQUENCE [LARGE SCALE GENOMIC DNA]</scope>
    <source>
        <strain evidence="2 3">123E</strain>
    </source>
</reference>
<dbReference type="OrthoDB" id="2576233at2759"/>
<sequence>MRYLSTKPRFGALAAMSRVSKANSSVLAVSTSSTSNNRTHPINDRDSGVRDTQPQEKRQRVAVEEAPVEAASARPAAADEEIPRSLPTHALGPESISSADPIQSERQNIPTANHIRLHRYKGLYVEEFPDATAGAPISNERVPPRNLDAYMHACGPMADPEHFEVAELLMTSKLTDVDKDRHLKSRKYAGKTPWSHCGAMVSDVDRLTHGPEFKKGLVEVFDGRRPRPGYMVYRNIIEVIRDFLANSAFNSHIRYKPWRLYTSASKKTRVYGDMAASNWWWRELEKLIAKGKQYATIVPLIIATDQTTLSVMCGGQKAYPVYVTFGNLDKDWRRKPSKHGMYLLGYLPVDAFEDVPNKDERQRLKADLVHRAMEKMLEPLRVASEEGVEMWCPDGRMRRIYPRIAAYTADWPEQSLQACTSEGRCPVCKTEYSKRGDFEDEAERREREETLGALRTYFRTKNEAHLDLLGLKPVWPWWGDIPDVNLHDCIAPDLLHQAYQGLFKTHLVQWMKKLHTPKELDQRFAAMPQAEGLKRFPKGLSAISKNRWTGRESKQVLAQFLPAVVSGLTPELAKMVRVLVDFMYRAHATTLTDTDLNAMEDNLATFHELKENLVGAGKVYKTDRRFHKIAKLHMLRHWIHAIRELGTPDGFNTEAPENLHIEYAKVPWRASNKVEPLEQMVRYIQRQEAIRVHRAYLDEYLATDCNDGDEGEDTEEWDLEELIEHPITDDLDYTTGRLVNQEGPAESADGAGDEENDIEPIYYPNPTRHLAAAPTVEKIRIQDVVDDYHASNLISGITDFLTRRCGVNRQNVLMSPENFISVWHKLYLYHPAPPFAPFDPVRRDVVRARPPRNREPGVWDVALYLERPNRLRYRAGRVRAIFNLPAHLRLFYPGPLAYLEVFTPFDSTPSPFTRLHSTKFDFDSRGRRRTLVVPVSDIIFASHLVPKYHTIDFELHAYTDLLSVGEKFWLNHYYNHHMFQFIQHWRRRRPTLAERLRYNLQPTLAVGSHLHVNAALQWFVSRSFSSLSGLSCFDCTDSSAPNVCQHNARYGLDRRSSPARTHVPGTISDASKEVLVTHNGHHEQHHAHAHAHAHILDQHEPFIKLLQYPPYHSIPPFSVDSITDVKANREGKGKGKEKAKEQRYSPYSRRPISAWILFQRDIQSRRNRSWKDQNYSQPAPSPLSRLSPSPTPPPLHPLSPPPAPDQTQGPSGRPRIRRREQARRRVHNESLKQPPPDKSPQTSGLDTGPSTSRSLPSPNVPRASSPPVIVLTSSPSPAPEREPERECKPEPEPEPRPPPC</sequence>
<evidence type="ECO:0000313" key="3">
    <source>
        <dbReference type="Proteomes" id="UP000027456"/>
    </source>
</evidence>
<feature type="compositionally biased region" description="Basic residues" evidence="1">
    <location>
        <begin position="1214"/>
        <end position="1226"/>
    </location>
</feature>
<dbReference type="Proteomes" id="UP000027456">
    <property type="component" value="Unassembled WGS sequence"/>
</dbReference>
<feature type="compositionally biased region" description="Polar residues" evidence="1">
    <location>
        <begin position="95"/>
        <end position="108"/>
    </location>
</feature>
<keyword evidence="3" id="KW-1185">Reference proteome</keyword>
<comment type="caution">
    <text evidence="2">The sequence shown here is derived from an EMBL/GenBank/DDBJ whole genome shotgun (WGS) entry which is preliminary data.</text>
</comment>
<feature type="compositionally biased region" description="Low complexity" evidence="1">
    <location>
        <begin position="64"/>
        <end position="76"/>
    </location>
</feature>
<feature type="compositionally biased region" description="Basic and acidic residues" evidence="1">
    <location>
        <begin position="1279"/>
        <end position="1300"/>
    </location>
</feature>
<feature type="compositionally biased region" description="Polar residues" evidence="1">
    <location>
        <begin position="1239"/>
        <end position="1257"/>
    </location>
</feature>
<feature type="region of interest" description="Disordered" evidence="1">
    <location>
        <begin position="28"/>
        <end position="108"/>
    </location>
</feature>
<dbReference type="PANTHER" id="PTHR24216">
    <property type="entry name" value="PAXILLIN-RELATED"/>
    <property type="match status" value="1"/>
</dbReference>
<feature type="compositionally biased region" description="Basic and acidic residues" evidence="1">
    <location>
        <begin position="41"/>
        <end position="63"/>
    </location>
</feature>
<protein>
    <submittedName>
        <fullName evidence="2">Uncharacterized protein</fullName>
    </submittedName>
</protein>
<organism evidence="2 3">
    <name type="scientific">Rhizoctonia solani 123E</name>
    <dbReference type="NCBI Taxonomy" id="1423351"/>
    <lineage>
        <taxon>Eukaryota</taxon>
        <taxon>Fungi</taxon>
        <taxon>Dikarya</taxon>
        <taxon>Basidiomycota</taxon>
        <taxon>Agaricomycotina</taxon>
        <taxon>Agaricomycetes</taxon>
        <taxon>Cantharellales</taxon>
        <taxon>Ceratobasidiaceae</taxon>
        <taxon>Rhizoctonia</taxon>
    </lineage>
</organism>
<dbReference type="HOGENOM" id="CLU_006344_4_2_1"/>
<dbReference type="PANTHER" id="PTHR24216:SF65">
    <property type="entry name" value="PAXILLIN-LIKE PROTEIN 1"/>
    <property type="match status" value="1"/>
</dbReference>
<evidence type="ECO:0000313" key="2">
    <source>
        <dbReference type="EMBL" id="KEP47241.1"/>
    </source>
</evidence>
<feature type="region of interest" description="Disordered" evidence="1">
    <location>
        <begin position="1167"/>
        <end position="1300"/>
    </location>
</feature>
<name>A0A074RJL6_9AGAM</name>